<accession>A0AAE0W5W9</accession>
<organism evidence="4 5">
    <name type="scientific">Potamilus streckersoni</name>
    <dbReference type="NCBI Taxonomy" id="2493646"/>
    <lineage>
        <taxon>Eukaryota</taxon>
        <taxon>Metazoa</taxon>
        <taxon>Spiralia</taxon>
        <taxon>Lophotrochozoa</taxon>
        <taxon>Mollusca</taxon>
        <taxon>Bivalvia</taxon>
        <taxon>Autobranchia</taxon>
        <taxon>Heteroconchia</taxon>
        <taxon>Palaeoheterodonta</taxon>
        <taxon>Unionida</taxon>
        <taxon>Unionoidea</taxon>
        <taxon>Unionidae</taxon>
        <taxon>Ambleminae</taxon>
        <taxon>Lampsilini</taxon>
        <taxon>Potamilus</taxon>
    </lineage>
</organism>
<dbReference type="AlphaFoldDB" id="A0AAE0W5W9"/>
<dbReference type="Proteomes" id="UP001195483">
    <property type="component" value="Unassembled WGS sequence"/>
</dbReference>
<reference evidence="4" key="1">
    <citation type="journal article" date="2021" name="Genome Biol. Evol.">
        <title>A High-Quality Reference Genome for a Parasitic Bivalve with Doubly Uniparental Inheritance (Bivalvia: Unionida).</title>
        <authorList>
            <person name="Smith C.H."/>
        </authorList>
    </citation>
    <scope>NUCLEOTIDE SEQUENCE</scope>
    <source>
        <strain evidence="4">CHS0354</strain>
    </source>
</reference>
<name>A0AAE0W5W9_9BIVA</name>
<evidence type="ECO:0000313" key="5">
    <source>
        <dbReference type="Proteomes" id="UP001195483"/>
    </source>
</evidence>
<evidence type="ECO:0000256" key="3">
    <source>
        <dbReference type="SAM" id="SignalP"/>
    </source>
</evidence>
<feature type="chain" id="PRO_5042192908" evidence="3">
    <location>
        <begin position="20"/>
        <end position="151"/>
    </location>
</feature>
<keyword evidence="2" id="KW-0472">Membrane</keyword>
<evidence type="ECO:0000313" key="4">
    <source>
        <dbReference type="EMBL" id="KAK3601592.1"/>
    </source>
</evidence>
<comment type="caution">
    <text evidence="4">The sequence shown here is derived from an EMBL/GenBank/DDBJ whole genome shotgun (WGS) entry which is preliminary data.</text>
</comment>
<reference evidence="4" key="2">
    <citation type="journal article" date="2021" name="Genome Biol. Evol.">
        <title>Developing a high-quality reference genome for a parasitic bivalve with doubly uniparental inheritance (Bivalvia: Unionida).</title>
        <authorList>
            <person name="Smith C.H."/>
        </authorList>
    </citation>
    <scope>NUCLEOTIDE SEQUENCE</scope>
    <source>
        <strain evidence="4">CHS0354</strain>
        <tissue evidence="4">Mantle</tissue>
    </source>
</reference>
<keyword evidence="2" id="KW-1133">Transmembrane helix</keyword>
<keyword evidence="2" id="KW-0812">Transmembrane</keyword>
<keyword evidence="3" id="KW-0732">Signal</keyword>
<protein>
    <submittedName>
        <fullName evidence="4">Uncharacterized protein</fullName>
    </submittedName>
</protein>
<reference evidence="4" key="3">
    <citation type="submission" date="2023-05" db="EMBL/GenBank/DDBJ databases">
        <authorList>
            <person name="Smith C.H."/>
        </authorList>
    </citation>
    <scope>NUCLEOTIDE SEQUENCE</scope>
    <source>
        <strain evidence="4">CHS0354</strain>
        <tissue evidence="4">Mantle</tissue>
    </source>
</reference>
<sequence>MIEGILFLIFVWSFAIVSADYECLYSDGRTLYCESCCEYSCCETTGETSSVYIACGITGSVIFVAFLIGCCIRRRRAIVRGQAQQPNRVVVVNRTICTARSAPGVAPVYNSSVPQTGTYSYVQPAVLTMAPPPYTPSKDGGKAEPPPPYSA</sequence>
<evidence type="ECO:0000256" key="2">
    <source>
        <dbReference type="SAM" id="Phobius"/>
    </source>
</evidence>
<keyword evidence="5" id="KW-1185">Reference proteome</keyword>
<evidence type="ECO:0000256" key="1">
    <source>
        <dbReference type="SAM" id="MobiDB-lite"/>
    </source>
</evidence>
<proteinExistence type="predicted"/>
<feature type="region of interest" description="Disordered" evidence="1">
    <location>
        <begin position="132"/>
        <end position="151"/>
    </location>
</feature>
<feature type="signal peptide" evidence="3">
    <location>
        <begin position="1"/>
        <end position="19"/>
    </location>
</feature>
<dbReference type="EMBL" id="JAEAOA010001685">
    <property type="protein sequence ID" value="KAK3601592.1"/>
    <property type="molecule type" value="Genomic_DNA"/>
</dbReference>
<feature type="transmembrane region" description="Helical" evidence="2">
    <location>
        <begin position="51"/>
        <end position="72"/>
    </location>
</feature>
<gene>
    <name evidence="4" type="ORF">CHS0354_027839</name>
</gene>